<dbReference type="Proteomes" id="UP000017127">
    <property type="component" value="Unassembled WGS sequence"/>
</dbReference>
<dbReference type="OrthoDB" id="9824915at2"/>
<comment type="caution">
    <text evidence="1">The sequence shown here is derived from an EMBL/GenBank/DDBJ whole genome shotgun (WGS) entry which is preliminary data.</text>
</comment>
<evidence type="ECO:0000313" key="1">
    <source>
        <dbReference type="EMBL" id="ERT08771.1"/>
    </source>
</evidence>
<dbReference type="EMBL" id="AUZM01000008">
    <property type="protein sequence ID" value="ERT08771.1"/>
    <property type="molecule type" value="Genomic_DNA"/>
</dbReference>
<accession>U7QQR7</accession>
<keyword evidence="2" id="KW-1185">Reference proteome</keyword>
<proteinExistence type="predicted"/>
<organism evidence="1 2">
    <name type="scientific">Lyngbya aestuarii BL J</name>
    <dbReference type="NCBI Taxonomy" id="1348334"/>
    <lineage>
        <taxon>Bacteria</taxon>
        <taxon>Bacillati</taxon>
        <taxon>Cyanobacteriota</taxon>
        <taxon>Cyanophyceae</taxon>
        <taxon>Oscillatoriophycideae</taxon>
        <taxon>Oscillatoriales</taxon>
        <taxon>Microcoleaceae</taxon>
        <taxon>Lyngbya</taxon>
    </lineage>
</organism>
<reference evidence="1 2" key="1">
    <citation type="journal article" date="2013" name="Front. Microbiol.">
        <title>Comparative genomic analyses of the cyanobacterium, Lyngbya aestuarii BL J, a powerful hydrogen producer.</title>
        <authorList>
            <person name="Kothari A."/>
            <person name="Vaughn M."/>
            <person name="Garcia-Pichel F."/>
        </authorList>
    </citation>
    <scope>NUCLEOTIDE SEQUENCE [LARGE SCALE GENOMIC DNA]</scope>
    <source>
        <strain evidence="1 2">BL J</strain>
    </source>
</reference>
<evidence type="ECO:0000313" key="2">
    <source>
        <dbReference type="Proteomes" id="UP000017127"/>
    </source>
</evidence>
<gene>
    <name evidence="1" type="ORF">M595_1214</name>
</gene>
<protein>
    <submittedName>
        <fullName evidence="1">Uncharacterized protein</fullName>
    </submittedName>
</protein>
<name>U7QQR7_9CYAN</name>
<dbReference type="RefSeq" id="WP_023065117.1">
    <property type="nucleotide sequence ID" value="NZ_AUZM01000008.1"/>
</dbReference>
<sequence>MENTLLSTTIHLYSEDMIDYWNMELTADLDDIDWNGIELIGFRYLMIGNNRPEKVKEYNFFKWNKSAQELRQLIWEGVKLRPWDWYNSISPKLPAHKRLALELYNFALQDNQLDVPTVIVYEEGYQQHAEVILRATSFVKKLLTELKPYEFDMIGRNQVLRKYKMPIDK</sequence>
<dbReference type="AlphaFoldDB" id="U7QQR7"/>